<feature type="transmembrane region" description="Helical" evidence="10">
    <location>
        <begin position="365"/>
        <end position="386"/>
    </location>
</feature>
<dbReference type="Pfam" id="PF07690">
    <property type="entry name" value="MFS_1"/>
    <property type="match status" value="1"/>
</dbReference>
<feature type="transmembrane region" description="Helical" evidence="10">
    <location>
        <begin position="105"/>
        <end position="126"/>
    </location>
</feature>
<dbReference type="PANTHER" id="PTHR43528:SF1">
    <property type="entry name" value="ALPHA-KETOGLUTARATE PERMEASE"/>
    <property type="match status" value="1"/>
</dbReference>
<reference evidence="12 13" key="1">
    <citation type="submission" date="2016-11" db="EMBL/GenBank/DDBJ databases">
        <authorList>
            <person name="Jaros S."/>
            <person name="Januszkiewicz K."/>
            <person name="Wedrychowicz H."/>
        </authorList>
    </citation>
    <scope>NUCLEOTIDE SEQUENCE [LARGE SCALE GENOMIC DNA]</scope>
    <source>
        <strain evidence="12 13">LMG 20594</strain>
    </source>
</reference>
<evidence type="ECO:0000313" key="13">
    <source>
        <dbReference type="Proteomes" id="UP000184395"/>
    </source>
</evidence>
<dbReference type="AlphaFoldDB" id="A0A1M6T334"/>
<protein>
    <submittedName>
        <fullName evidence="12">MFS transporter, MHS family, proline/betaine transporter</fullName>
    </submittedName>
</protein>
<dbReference type="InterPro" id="IPR005829">
    <property type="entry name" value="Sugar_transporter_CS"/>
</dbReference>
<keyword evidence="7 10" id="KW-1133">Transmembrane helix</keyword>
<proteinExistence type="inferred from homology"/>
<evidence type="ECO:0000256" key="5">
    <source>
        <dbReference type="ARBA" id="ARBA00022692"/>
    </source>
</evidence>
<dbReference type="GO" id="GO:0015293">
    <property type="term" value="F:symporter activity"/>
    <property type="evidence" value="ECO:0007669"/>
    <property type="project" value="UniProtKB-KW"/>
</dbReference>
<feature type="transmembrane region" description="Helical" evidence="10">
    <location>
        <begin position="21"/>
        <end position="40"/>
    </location>
</feature>
<evidence type="ECO:0000256" key="10">
    <source>
        <dbReference type="SAM" id="Phobius"/>
    </source>
</evidence>
<evidence type="ECO:0000256" key="2">
    <source>
        <dbReference type="ARBA" id="ARBA00008240"/>
    </source>
</evidence>
<feature type="transmembrane region" description="Helical" evidence="10">
    <location>
        <begin position="81"/>
        <end position="99"/>
    </location>
</feature>
<keyword evidence="8 10" id="KW-0472">Membrane</keyword>
<feature type="transmembrane region" description="Helical" evidence="10">
    <location>
        <begin position="332"/>
        <end position="353"/>
    </location>
</feature>
<dbReference type="SUPFAM" id="SSF103473">
    <property type="entry name" value="MFS general substrate transporter"/>
    <property type="match status" value="1"/>
</dbReference>
<dbReference type="Gene3D" id="1.20.1250.20">
    <property type="entry name" value="MFS general substrate transporter like domains"/>
    <property type="match status" value="1"/>
</dbReference>
<gene>
    <name evidence="12" type="ORF">SAMN05192548_102533</name>
</gene>
<keyword evidence="6" id="KW-0769">Symport</keyword>
<feature type="transmembrane region" description="Helical" evidence="10">
    <location>
        <begin position="180"/>
        <end position="199"/>
    </location>
</feature>
<evidence type="ECO:0000256" key="1">
    <source>
        <dbReference type="ARBA" id="ARBA00004651"/>
    </source>
</evidence>
<dbReference type="Proteomes" id="UP000184395">
    <property type="component" value="Unassembled WGS sequence"/>
</dbReference>
<sequence length="440" mass="46476">MAKSSTRRTLAAGSIGNFGEIYDFAVFGFSVPVLAGHFFPGSNRTAAILSTFAVYAVAFLARPLGGLMFGMLADRIGRVKVMAMTVWLMALGTALIGLLPTYAEIGLAAPILLVLCRVAQGLALGGETSGTTSYIIEAAPSDKRGQWLGFTLVFSHLPNAVVAGLLIALQAVGSAAYTEWLWRVPFLLGGLIGVVGFWLRRSIEEPEEFRQAARKNKLDSPLRAALSSGGLKGMMHVIMIQPVYAVGAYLLLGFMYTFLVRVAKLQPMSALLSNAAAVVVLSLMLPLGGFLSDRFGRKRVMTFGAAWLALGAYPAIYLAASGTLSGAMLGQILLAIGLGINGGASFVTAPEFFPTSFRATGHAISYQISVAVFGGTSPFIATFLTQATGTPFAPALYVTMIAVACLIATQFVPETRGVRLRTSVEEDPHDARPAALHDAP</sequence>
<dbReference type="InterPro" id="IPR051084">
    <property type="entry name" value="H+-coupled_symporters"/>
</dbReference>
<feature type="transmembrane region" description="Helical" evidence="10">
    <location>
        <begin position="46"/>
        <end position="69"/>
    </location>
</feature>
<dbReference type="PROSITE" id="PS50850">
    <property type="entry name" value="MFS"/>
    <property type="match status" value="1"/>
</dbReference>
<dbReference type="RefSeq" id="WP_073430590.1">
    <property type="nucleotide sequence ID" value="NZ_CADFGY010000027.1"/>
</dbReference>
<dbReference type="PANTHER" id="PTHR43528">
    <property type="entry name" value="ALPHA-KETOGLUTARATE PERMEASE"/>
    <property type="match status" value="1"/>
</dbReference>
<evidence type="ECO:0000256" key="8">
    <source>
        <dbReference type="ARBA" id="ARBA00023136"/>
    </source>
</evidence>
<keyword evidence="4" id="KW-1003">Cell membrane</keyword>
<dbReference type="InterPro" id="IPR036259">
    <property type="entry name" value="MFS_trans_sf"/>
</dbReference>
<dbReference type="STRING" id="169427.SAMN05192548_102533"/>
<evidence type="ECO:0000313" key="12">
    <source>
        <dbReference type="EMBL" id="SHK51228.1"/>
    </source>
</evidence>
<feature type="transmembrane region" description="Helical" evidence="10">
    <location>
        <begin position="303"/>
        <end position="320"/>
    </location>
</feature>
<dbReference type="GO" id="GO:0005886">
    <property type="term" value="C:plasma membrane"/>
    <property type="evidence" value="ECO:0007669"/>
    <property type="project" value="UniProtKB-SubCell"/>
</dbReference>
<evidence type="ECO:0000256" key="3">
    <source>
        <dbReference type="ARBA" id="ARBA00022448"/>
    </source>
</evidence>
<comment type="similarity">
    <text evidence="2">Belongs to the major facilitator superfamily. Metabolite:H+ Symporter (MHS) family (TC 2.A.1.6) family.</text>
</comment>
<evidence type="ECO:0000259" key="11">
    <source>
        <dbReference type="PROSITE" id="PS50850"/>
    </source>
</evidence>
<accession>A0A1M6T334</accession>
<feature type="compositionally biased region" description="Basic and acidic residues" evidence="9">
    <location>
        <begin position="422"/>
        <end position="432"/>
    </location>
</feature>
<evidence type="ECO:0000256" key="9">
    <source>
        <dbReference type="SAM" id="MobiDB-lite"/>
    </source>
</evidence>
<dbReference type="OrthoDB" id="6766492at2"/>
<feature type="transmembrane region" description="Helical" evidence="10">
    <location>
        <begin position="392"/>
        <end position="412"/>
    </location>
</feature>
<keyword evidence="5 10" id="KW-0812">Transmembrane</keyword>
<organism evidence="12 13">
    <name type="scientific">Paraburkholderia terricola</name>
    <dbReference type="NCBI Taxonomy" id="169427"/>
    <lineage>
        <taxon>Bacteria</taxon>
        <taxon>Pseudomonadati</taxon>
        <taxon>Pseudomonadota</taxon>
        <taxon>Betaproteobacteria</taxon>
        <taxon>Burkholderiales</taxon>
        <taxon>Burkholderiaceae</taxon>
        <taxon>Paraburkholderia</taxon>
    </lineage>
</organism>
<feature type="domain" description="Major facilitator superfamily (MFS) profile" evidence="11">
    <location>
        <begin position="9"/>
        <end position="416"/>
    </location>
</feature>
<feature type="region of interest" description="Disordered" evidence="9">
    <location>
        <begin position="421"/>
        <end position="440"/>
    </location>
</feature>
<evidence type="ECO:0000256" key="6">
    <source>
        <dbReference type="ARBA" id="ARBA00022847"/>
    </source>
</evidence>
<comment type="subcellular location">
    <subcellularLocation>
        <location evidence="1">Cell membrane</location>
        <topology evidence="1">Multi-pass membrane protein</topology>
    </subcellularLocation>
</comment>
<name>A0A1M6T334_9BURK</name>
<feature type="transmembrane region" description="Helical" evidence="10">
    <location>
        <begin position="271"/>
        <end position="291"/>
    </location>
</feature>
<evidence type="ECO:0000256" key="7">
    <source>
        <dbReference type="ARBA" id="ARBA00022989"/>
    </source>
</evidence>
<evidence type="ECO:0000256" key="4">
    <source>
        <dbReference type="ARBA" id="ARBA00022475"/>
    </source>
</evidence>
<keyword evidence="3" id="KW-0813">Transport</keyword>
<dbReference type="InterPro" id="IPR020846">
    <property type="entry name" value="MFS_dom"/>
</dbReference>
<dbReference type="PROSITE" id="PS00216">
    <property type="entry name" value="SUGAR_TRANSPORT_1"/>
    <property type="match status" value="1"/>
</dbReference>
<dbReference type="EMBL" id="FRAB01000025">
    <property type="protein sequence ID" value="SHK51228.1"/>
    <property type="molecule type" value="Genomic_DNA"/>
</dbReference>
<dbReference type="InterPro" id="IPR011701">
    <property type="entry name" value="MFS"/>
</dbReference>
<feature type="transmembrane region" description="Helical" evidence="10">
    <location>
        <begin position="147"/>
        <end position="168"/>
    </location>
</feature>
<feature type="transmembrane region" description="Helical" evidence="10">
    <location>
        <begin position="237"/>
        <end position="259"/>
    </location>
</feature>